<dbReference type="AlphaFoldDB" id="A0A538TQ97"/>
<dbReference type="PANTHER" id="PTHR22939">
    <property type="entry name" value="SERINE PROTEASE FAMILY S1C HTRA-RELATED"/>
    <property type="match status" value="1"/>
</dbReference>
<gene>
    <name evidence="3" type="ORF">E6K78_07085</name>
</gene>
<dbReference type="InterPro" id="IPR001478">
    <property type="entry name" value="PDZ"/>
</dbReference>
<dbReference type="Proteomes" id="UP000316609">
    <property type="component" value="Unassembled WGS sequence"/>
</dbReference>
<sequence length="140" mass="14996">MGLAISINLAKHVADQLVAHGKVARAWLGVQLADLTPEIAEGFGIKADNGVVISAVLKDQPAARAGLQRNDVIVEFDGQPVTDPQKFRLRVADTAAGRRVPITVLRDGKRVSLTVTLGPRDQNVVDSNNARRTPGFRPTT</sequence>
<comment type="caution">
    <text evidence="3">The sequence shown here is derived from an EMBL/GenBank/DDBJ whole genome shotgun (WGS) entry which is preliminary data.</text>
</comment>
<dbReference type="InterPro" id="IPR036034">
    <property type="entry name" value="PDZ_sf"/>
</dbReference>
<dbReference type="SMART" id="SM00228">
    <property type="entry name" value="PDZ"/>
    <property type="match status" value="1"/>
</dbReference>
<dbReference type="CDD" id="cd10839">
    <property type="entry name" value="cpPDZ1_DegP-like"/>
    <property type="match status" value="1"/>
</dbReference>
<protein>
    <submittedName>
        <fullName evidence="3">PDZ domain-containing protein</fullName>
    </submittedName>
</protein>
<proteinExistence type="inferred from homology"/>
<reference evidence="3 4" key="1">
    <citation type="journal article" date="2019" name="Nat. Microbiol.">
        <title>Mediterranean grassland soil C-N compound turnover is dependent on rainfall and depth, and is mediated by genomically divergent microorganisms.</title>
        <authorList>
            <person name="Diamond S."/>
            <person name="Andeer P.F."/>
            <person name="Li Z."/>
            <person name="Crits-Christoph A."/>
            <person name="Burstein D."/>
            <person name="Anantharaman K."/>
            <person name="Lane K.R."/>
            <person name="Thomas B.C."/>
            <person name="Pan C."/>
            <person name="Northen T.R."/>
            <person name="Banfield J.F."/>
        </authorList>
    </citation>
    <scope>NUCLEOTIDE SEQUENCE [LARGE SCALE GENOMIC DNA]</scope>
    <source>
        <strain evidence="3">WS_8</strain>
    </source>
</reference>
<evidence type="ECO:0000313" key="4">
    <source>
        <dbReference type="Proteomes" id="UP000316609"/>
    </source>
</evidence>
<feature type="domain" description="PDZ" evidence="2">
    <location>
        <begin position="17"/>
        <end position="108"/>
    </location>
</feature>
<dbReference type="Pfam" id="PF13180">
    <property type="entry name" value="PDZ_2"/>
    <property type="match status" value="1"/>
</dbReference>
<accession>A0A538TQ97</accession>
<dbReference type="SUPFAM" id="SSF50156">
    <property type="entry name" value="PDZ domain-like"/>
    <property type="match status" value="1"/>
</dbReference>
<dbReference type="PANTHER" id="PTHR22939:SF129">
    <property type="entry name" value="SERINE PROTEASE HTRA2, MITOCHONDRIAL"/>
    <property type="match status" value="1"/>
</dbReference>
<evidence type="ECO:0000259" key="2">
    <source>
        <dbReference type="PROSITE" id="PS50106"/>
    </source>
</evidence>
<evidence type="ECO:0000313" key="3">
    <source>
        <dbReference type="EMBL" id="TMQ65801.1"/>
    </source>
</evidence>
<organism evidence="3 4">
    <name type="scientific">Eiseniibacteriota bacterium</name>
    <dbReference type="NCBI Taxonomy" id="2212470"/>
    <lineage>
        <taxon>Bacteria</taxon>
        <taxon>Candidatus Eiseniibacteriota</taxon>
    </lineage>
</organism>
<name>A0A538TQ97_UNCEI</name>
<evidence type="ECO:0000256" key="1">
    <source>
        <dbReference type="ARBA" id="ARBA00010541"/>
    </source>
</evidence>
<dbReference type="PROSITE" id="PS50106">
    <property type="entry name" value="PDZ"/>
    <property type="match status" value="1"/>
</dbReference>
<comment type="similarity">
    <text evidence="1">Belongs to the peptidase S1C family.</text>
</comment>
<dbReference type="Gene3D" id="2.30.42.10">
    <property type="match status" value="1"/>
</dbReference>
<dbReference type="EMBL" id="VBOY01000065">
    <property type="protein sequence ID" value="TMQ65801.1"/>
    <property type="molecule type" value="Genomic_DNA"/>
</dbReference>